<feature type="compositionally biased region" description="Polar residues" evidence="1">
    <location>
        <begin position="116"/>
        <end position="147"/>
    </location>
</feature>
<dbReference type="Proteomes" id="UP000256970">
    <property type="component" value="Unassembled WGS sequence"/>
</dbReference>
<name>A0A383WF54_TETOB</name>
<sequence>MMQPAAQCWYAIPTSTQPCPTWPSPTILNSHQLESSLCQFSPLHNSSNLPAAAATAAACDLWGLHGNEPGHDSASSLSGSSAGKGVACNSAGSTAATTDTVMNVLLLLGSGDACSRSASGACPTSRTLDGNSTSTSWDQCQESTPAASSGFGAGVGCPPNAPARRRPPVMLLPAEELPGLLLAA</sequence>
<gene>
    <name evidence="2" type="ORF">BQ4739_LOCUS16260</name>
</gene>
<accession>A0A383WF54</accession>
<dbReference type="AlphaFoldDB" id="A0A383WF54"/>
<dbReference type="EMBL" id="FNXT01001245">
    <property type="protein sequence ID" value="SZX75890.1"/>
    <property type="molecule type" value="Genomic_DNA"/>
</dbReference>
<feature type="region of interest" description="Disordered" evidence="1">
    <location>
        <begin position="115"/>
        <end position="166"/>
    </location>
</feature>
<evidence type="ECO:0000256" key="1">
    <source>
        <dbReference type="SAM" id="MobiDB-lite"/>
    </source>
</evidence>
<organism evidence="2 3">
    <name type="scientific">Tetradesmus obliquus</name>
    <name type="common">Green alga</name>
    <name type="synonym">Acutodesmus obliquus</name>
    <dbReference type="NCBI Taxonomy" id="3088"/>
    <lineage>
        <taxon>Eukaryota</taxon>
        <taxon>Viridiplantae</taxon>
        <taxon>Chlorophyta</taxon>
        <taxon>core chlorophytes</taxon>
        <taxon>Chlorophyceae</taxon>
        <taxon>CS clade</taxon>
        <taxon>Sphaeropleales</taxon>
        <taxon>Scenedesmaceae</taxon>
        <taxon>Tetradesmus</taxon>
    </lineage>
</organism>
<evidence type="ECO:0000313" key="2">
    <source>
        <dbReference type="EMBL" id="SZX75890.1"/>
    </source>
</evidence>
<keyword evidence="3" id="KW-1185">Reference proteome</keyword>
<evidence type="ECO:0000313" key="3">
    <source>
        <dbReference type="Proteomes" id="UP000256970"/>
    </source>
</evidence>
<proteinExistence type="predicted"/>
<protein>
    <submittedName>
        <fullName evidence="2">Uncharacterized protein</fullName>
    </submittedName>
</protein>
<reference evidence="2 3" key="1">
    <citation type="submission" date="2016-10" db="EMBL/GenBank/DDBJ databases">
        <authorList>
            <person name="Cai Z."/>
        </authorList>
    </citation>
    <scope>NUCLEOTIDE SEQUENCE [LARGE SCALE GENOMIC DNA]</scope>
</reference>